<dbReference type="STRING" id="1328760.A0A165GZX7"/>
<feature type="binding site" evidence="9">
    <location>
        <begin position="70"/>
        <end position="73"/>
    </location>
    <ligand>
        <name>FMN</name>
        <dbReference type="ChEBI" id="CHEBI:58210"/>
    </ligand>
</feature>
<keyword evidence="6 9" id="KW-0274">FAD</keyword>
<dbReference type="InterPro" id="IPR017927">
    <property type="entry name" value="FAD-bd_FR_type"/>
</dbReference>
<comment type="cofactor">
    <cofactor evidence="1 9">
        <name>FMN</name>
        <dbReference type="ChEBI" id="CHEBI:58210"/>
    </cofactor>
</comment>
<keyword evidence="13" id="KW-1185">Reference proteome</keyword>
<dbReference type="InterPro" id="IPR017938">
    <property type="entry name" value="Riboflavin_synthase-like_b-brl"/>
</dbReference>
<dbReference type="GO" id="GO:0005739">
    <property type="term" value="C:mitochondrion"/>
    <property type="evidence" value="ECO:0007669"/>
    <property type="project" value="UniProtKB-SubCell"/>
</dbReference>
<name>A0A165GZX7_XYLHT</name>
<feature type="binding site" evidence="9">
    <location>
        <begin position="23"/>
        <end position="28"/>
    </location>
    <ligand>
        <name>FMN</name>
        <dbReference type="ChEBI" id="CHEBI:58210"/>
    </ligand>
</feature>
<evidence type="ECO:0000256" key="1">
    <source>
        <dbReference type="ARBA" id="ARBA00001917"/>
    </source>
</evidence>
<dbReference type="GO" id="GO:0010181">
    <property type="term" value="F:FMN binding"/>
    <property type="evidence" value="ECO:0007669"/>
    <property type="project" value="UniProtKB-UniRule"/>
</dbReference>
<keyword evidence="8 9" id="KW-0560">Oxidoreductase</keyword>
<keyword evidence="9" id="KW-0496">Mitochondrion</keyword>
<organism evidence="12 13">
    <name type="scientific">Xylona heveae (strain CBS 132557 / TC161)</name>
    <dbReference type="NCBI Taxonomy" id="1328760"/>
    <lineage>
        <taxon>Eukaryota</taxon>
        <taxon>Fungi</taxon>
        <taxon>Dikarya</taxon>
        <taxon>Ascomycota</taxon>
        <taxon>Pezizomycotina</taxon>
        <taxon>Xylonomycetes</taxon>
        <taxon>Xylonales</taxon>
        <taxon>Xylonaceae</taxon>
        <taxon>Xylona</taxon>
    </lineage>
</organism>
<dbReference type="Gene3D" id="3.40.50.360">
    <property type="match status" value="1"/>
</dbReference>
<dbReference type="Pfam" id="PF00258">
    <property type="entry name" value="Flavodoxin_1"/>
    <property type="match status" value="1"/>
</dbReference>
<dbReference type="PANTHER" id="PTHR19384">
    <property type="entry name" value="NITRIC OXIDE SYNTHASE-RELATED"/>
    <property type="match status" value="1"/>
</dbReference>
<sequence length="654" mass="74272">MHSPTLTQNESLHERTCLICYGSESGNAQELAGDLGHLAERLHFVTRVAEMNAVELADLSRFSLVILVISTTGQGDLPANARAFWKSLLRKRLPADYLQHVKFTSFGLGDSSYPKFNWAVRKLHKRFLQLGANEIYPRGEADERHPEGLDGCILPWAIDLKKHLLERYPLPKGVHSIPDDVLLQPKWTLEFVNLPEGGKASEIEPNIKPAAQPAEPIETNRLPDPAILPIPNTLTATLSRNERVTPSNHWQDVRHLTLTTSAKLDYLPGDLLMLFPKNFPEDVEQLLELMGWTSHADEPIKFVPTYPSQNTQAYPPPPVSNLLPYPQLTLRSLLTHYLDITSIPRRSFFALAAHFTKDTMQKERLQEFANPEFTDELYDYTSRPRRSILEVLQEMDTVKITWRWIANVIPPIRGRQFSIASGGNLKRCPNGNAKFELLVAIVKYKTVIKRIRQGVCTRYLSQLPEGTQLNILLQRGGLNMSASEMQKPVIMIGPGTGVAPMRSLIWERYALAEEKQSPVKRDAGESSESESSSPVGENALFYGCRNREADFFFEKEWDDIGSKMNLEVHAAFSRDQRGKIYVQDLVRKQSELVYRLLHEALGIIYICGSSGKMPQAVREALIEVFQKEGKSDRQNAENYLLNMEKQGRYKQETW</sequence>
<reference evidence="12 13" key="1">
    <citation type="journal article" date="2016" name="Fungal Biol.">
        <title>The genome of Xylona heveae provides a window into fungal endophytism.</title>
        <authorList>
            <person name="Gazis R."/>
            <person name="Kuo A."/>
            <person name="Riley R."/>
            <person name="LaButti K."/>
            <person name="Lipzen A."/>
            <person name="Lin J."/>
            <person name="Amirebrahimi M."/>
            <person name="Hesse C.N."/>
            <person name="Spatafora J.W."/>
            <person name="Henrissat B."/>
            <person name="Hainaut M."/>
            <person name="Grigoriev I.V."/>
            <person name="Hibbett D.S."/>
        </authorList>
    </citation>
    <scope>NUCLEOTIDE SEQUENCE [LARGE SCALE GENOMIC DNA]</scope>
    <source>
        <strain evidence="12 13">TC161</strain>
    </source>
</reference>
<evidence type="ECO:0000313" key="12">
    <source>
        <dbReference type="EMBL" id="KZF22812.1"/>
    </source>
</evidence>
<feature type="binding site" evidence="9">
    <location>
        <position position="385"/>
    </location>
    <ligand>
        <name>FAD</name>
        <dbReference type="ChEBI" id="CHEBI:57692"/>
    </ligand>
</feature>
<dbReference type="GO" id="GO:0045429">
    <property type="term" value="P:positive regulation of nitric oxide biosynthetic process"/>
    <property type="evidence" value="ECO:0007669"/>
    <property type="project" value="EnsemblFungi"/>
</dbReference>
<dbReference type="InterPro" id="IPR003097">
    <property type="entry name" value="CysJ-like_FAD-binding"/>
</dbReference>
<dbReference type="Pfam" id="PF00667">
    <property type="entry name" value="FAD_binding_1"/>
    <property type="match status" value="1"/>
</dbReference>
<dbReference type="GO" id="GO:0016226">
    <property type="term" value="P:iron-sulfur cluster assembly"/>
    <property type="evidence" value="ECO:0007669"/>
    <property type="project" value="UniProtKB-UniRule"/>
</dbReference>
<dbReference type="InterPro" id="IPR029039">
    <property type="entry name" value="Flavoprotein-like_sf"/>
</dbReference>
<dbReference type="Gene3D" id="1.20.990.10">
    <property type="entry name" value="NADPH-cytochrome p450 Reductase, Chain A, domain 3"/>
    <property type="match status" value="1"/>
</dbReference>
<dbReference type="InParanoid" id="A0A165GZX7"/>
<comment type="similarity">
    <text evidence="9">In the N-terminal section; belongs to the flavodoxin family.</text>
</comment>
<evidence type="ECO:0000256" key="9">
    <source>
        <dbReference type="HAMAP-Rule" id="MF_03178"/>
    </source>
</evidence>
<dbReference type="Proteomes" id="UP000076632">
    <property type="component" value="Unassembled WGS sequence"/>
</dbReference>
<evidence type="ECO:0000256" key="4">
    <source>
        <dbReference type="ARBA" id="ARBA00022630"/>
    </source>
</evidence>
<feature type="binding site" evidence="9">
    <location>
        <begin position="108"/>
        <end position="117"/>
    </location>
    <ligand>
        <name>FMN</name>
        <dbReference type="ChEBI" id="CHEBI:58210"/>
    </ligand>
</feature>
<dbReference type="FunFam" id="3.40.50.80:FF:000030">
    <property type="entry name" value="NADPH-dependent diflavin oxidoreductase 1"/>
    <property type="match status" value="1"/>
</dbReference>
<evidence type="ECO:0000256" key="2">
    <source>
        <dbReference type="ARBA" id="ARBA00001974"/>
    </source>
</evidence>
<feature type="domain" description="Flavodoxin-like" evidence="10">
    <location>
        <begin position="17"/>
        <end position="161"/>
    </location>
</feature>
<dbReference type="InterPro" id="IPR001433">
    <property type="entry name" value="OxRdtase_FAD/NAD-bd"/>
</dbReference>
<dbReference type="GO" id="GO:0097361">
    <property type="term" value="C:cytosolic [4Fe-4S] assembly targeting complex"/>
    <property type="evidence" value="ECO:0007669"/>
    <property type="project" value="EnsemblFungi"/>
</dbReference>
<evidence type="ECO:0000313" key="13">
    <source>
        <dbReference type="Proteomes" id="UP000076632"/>
    </source>
</evidence>
<dbReference type="Gene3D" id="3.40.50.80">
    <property type="entry name" value="Nucleotide-binding domain of ferredoxin-NADP reductase (FNR) module"/>
    <property type="match status" value="1"/>
</dbReference>
<dbReference type="PROSITE" id="PS51384">
    <property type="entry name" value="FAD_FR"/>
    <property type="match status" value="1"/>
</dbReference>
<dbReference type="FunCoup" id="A0A165GZX7">
    <property type="interactions" value="725"/>
</dbReference>
<dbReference type="FunFam" id="1.20.990.10:FF:000013">
    <property type="entry name" value="NADPH-dependent diflavin oxidoreductase 1"/>
    <property type="match status" value="1"/>
</dbReference>
<dbReference type="InterPro" id="IPR023173">
    <property type="entry name" value="NADPH_Cyt_P450_Rdtase_alpha"/>
</dbReference>
<evidence type="ECO:0000259" key="11">
    <source>
        <dbReference type="PROSITE" id="PS51384"/>
    </source>
</evidence>
<dbReference type="PRINTS" id="PR00371">
    <property type="entry name" value="FPNCR"/>
</dbReference>
<feature type="binding site" evidence="9">
    <location>
        <position position="654"/>
    </location>
    <ligand>
        <name>FAD</name>
        <dbReference type="ChEBI" id="CHEBI:57692"/>
    </ligand>
</feature>
<comment type="catalytic activity">
    <reaction evidence="9">
        <text>2 oxidized [2Fe-2S]-[protein] + NADPH = 2 reduced [2Fe-2S]-[protein] + NADP(+) + H(+)</text>
        <dbReference type="Rhea" id="RHEA:67716"/>
        <dbReference type="Rhea" id="RHEA-COMP:17327"/>
        <dbReference type="Rhea" id="RHEA-COMP:17328"/>
        <dbReference type="ChEBI" id="CHEBI:15378"/>
        <dbReference type="ChEBI" id="CHEBI:33737"/>
        <dbReference type="ChEBI" id="CHEBI:33738"/>
        <dbReference type="ChEBI" id="CHEBI:57783"/>
        <dbReference type="ChEBI" id="CHEBI:58349"/>
    </reaction>
</comment>
<accession>A0A165GZX7</accession>
<dbReference type="InterPro" id="IPR001709">
    <property type="entry name" value="Flavoprot_Pyr_Nucl_cyt_Rdtase"/>
</dbReference>
<evidence type="ECO:0000256" key="5">
    <source>
        <dbReference type="ARBA" id="ARBA00022643"/>
    </source>
</evidence>
<dbReference type="GO" id="GO:0034599">
    <property type="term" value="P:cellular response to oxidative stress"/>
    <property type="evidence" value="ECO:0007669"/>
    <property type="project" value="EnsemblFungi"/>
</dbReference>
<dbReference type="GO" id="GO:0005829">
    <property type="term" value="C:cytosol"/>
    <property type="evidence" value="ECO:0007669"/>
    <property type="project" value="EnsemblFungi"/>
</dbReference>
<dbReference type="InterPro" id="IPR008254">
    <property type="entry name" value="Flavodoxin/NO_synth"/>
</dbReference>
<dbReference type="SUPFAM" id="SSF63380">
    <property type="entry name" value="Riboflavin synthase domain-like"/>
    <property type="match status" value="1"/>
</dbReference>
<gene>
    <name evidence="9" type="primary">TAH18</name>
    <name evidence="12" type="ORF">L228DRAFT_268193</name>
</gene>
<dbReference type="GO" id="GO:0050661">
    <property type="term" value="F:NADP binding"/>
    <property type="evidence" value="ECO:0007669"/>
    <property type="project" value="UniProtKB-UniRule"/>
</dbReference>
<feature type="binding site" evidence="9">
    <location>
        <begin position="579"/>
        <end position="583"/>
    </location>
    <ligand>
        <name>NADP(+)</name>
        <dbReference type="ChEBI" id="CHEBI:58349"/>
    </ligand>
</feature>
<protein>
    <recommendedName>
        <fullName evidence="9">NADPH-dependent diflavin oxidoreductase 1</fullName>
        <ecNumber evidence="9">1.18.1.-</ecNumber>
    </recommendedName>
    <alternativeName>
        <fullName evidence="9">NADPH-dependent FMN and FAD-containing oxidoreductase</fullName>
    </alternativeName>
</protein>
<evidence type="ECO:0000256" key="6">
    <source>
        <dbReference type="ARBA" id="ARBA00022827"/>
    </source>
</evidence>
<dbReference type="PROSITE" id="PS50902">
    <property type="entry name" value="FLAVODOXIN_LIKE"/>
    <property type="match status" value="1"/>
</dbReference>
<evidence type="ECO:0000259" key="10">
    <source>
        <dbReference type="PROSITE" id="PS50902"/>
    </source>
</evidence>
<feature type="binding site" evidence="9">
    <location>
        <position position="496"/>
    </location>
    <ligand>
        <name>NADP(+)</name>
        <dbReference type="ChEBI" id="CHEBI:58349"/>
    </ligand>
</feature>
<keyword evidence="5 9" id="KW-0288">FMN</keyword>
<comment type="caution">
    <text evidence="9">Lacks conserved residue(s) required for the propagation of feature annotation.</text>
</comment>
<feature type="binding site" evidence="9">
    <location>
        <position position="143"/>
    </location>
    <ligand>
        <name>FMN</name>
        <dbReference type="ChEBI" id="CHEBI:58210"/>
    </ligand>
</feature>
<comment type="subcellular location">
    <subcellularLocation>
        <location evidence="9">Cytoplasm</location>
    </subcellularLocation>
    <subcellularLocation>
        <location evidence="9">Mitochondrion</location>
    </subcellularLocation>
    <text evidence="9">Relocalizes to mitochondria after H(2)O(2) exposure.</text>
</comment>
<dbReference type="EC" id="1.18.1.-" evidence="9"/>
<comment type="function">
    <text evidence="9">NADPH-dependent reductase which is a central component of the cytosolic iron-sulfur (Fe-S) protein assembly (CIA) machinery. Transfers electrons from NADPH via its FAD and FMN prosthetic groups to the [2Fe-2S] cluster of DRE2, another key component of the CIA machinery. In turn, this reduced cluster provides electrons for assembly of cytosolic iron-sulfur cluster proteins. Positively controls H(2)O(2)-induced cell death.</text>
</comment>
<dbReference type="SUPFAM" id="SSF52218">
    <property type="entry name" value="Flavoproteins"/>
    <property type="match status" value="1"/>
</dbReference>
<dbReference type="GO" id="GO:0016651">
    <property type="term" value="F:oxidoreductase activity, acting on NAD(P)H"/>
    <property type="evidence" value="ECO:0007669"/>
    <property type="project" value="UniProtKB-UniRule"/>
</dbReference>
<dbReference type="OrthoDB" id="1856718at2759"/>
<keyword evidence="7 9" id="KW-0521">NADP</keyword>
<keyword evidence="4 9" id="KW-0285">Flavoprotein</keyword>
<dbReference type="EMBL" id="KV407458">
    <property type="protein sequence ID" value="KZF22812.1"/>
    <property type="molecule type" value="Genomic_DNA"/>
</dbReference>
<dbReference type="GO" id="GO:0006809">
    <property type="term" value="P:nitric oxide biosynthetic process"/>
    <property type="evidence" value="ECO:0007669"/>
    <property type="project" value="EnsemblFungi"/>
</dbReference>
<dbReference type="OMA" id="DIMSIPR"/>
<comment type="subunit">
    <text evidence="9">Interacts with DRE2; as part of the cytosolic iron-sulfur (Fe-S) protein assembly (CIA) machinery.</text>
</comment>
<proteinExistence type="inferred from homology"/>
<keyword evidence="3 9" id="KW-0963">Cytoplasm</keyword>
<comment type="similarity">
    <text evidence="9">Belongs to the NADPH-dependent diflavin oxidoreductase NDOR1 family.</text>
</comment>
<evidence type="ECO:0000256" key="7">
    <source>
        <dbReference type="ARBA" id="ARBA00022857"/>
    </source>
</evidence>
<comment type="similarity">
    <text evidence="9">In the C-terminal section; belongs to the flavoprotein pyridine nucleotide cytochrome reductase family.</text>
</comment>
<feature type="binding site" evidence="9">
    <location>
        <begin position="573"/>
        <end position="574"/>
    </location>
    <ligand>
        <name>NADP(+)</name>
        <dbReference type="ChEBI" id="CHEBI:58349"/>
    </ligand>
</feature>
<dbReference type="GO" id="GO:0160246">
    <property type="term" value="F:NADPH-iron-sulfur [2Fe-2S] protein oxidoreductase activity"/>
    <property type="evidence" value="ECO:0007669"/>
    <property type="project" value="EnsemblFungi"/>
</dbReference>
<dbReference type="Pfam" id="PF00175">
    <property type="entry name" value="NAD_binding_1"/>
    <property type="match status" value="1"/>
</dbReference>
<dbReference type="RefSeq" id="XP_018188367.1">
    <property type="nucleotide sequence ID" value="XM_018335092.1"/>
</dbReference>
<dbReference type="GeneID" id="28900229"/>
<feature type="binding site" evidence="9">
    <location>
        <begin position="415"/>
        <end position="418"/>
    </location>
    <ligand>
        <name>FAD</name>
        <dbReference type="ChEBI" id="CHEBI:57692"/>
    </ligand>
</feature>
<dbReference type="Gene3D" id="2.40.30.10">
    <property type="entry name" value="Translation factors"/>
    <property type="match status" value="1"/>
</dbReference>
<dbReference type="PANTHER" id="PTHR19384:SF10">
    <property type="entry name" value="NADPH-DEPENDENT DIFLAVIN OXIDOREDUCTASE 1"/>
    <property type="match status" value="1"/>
</dbReference>
<dbReference type="InterPro" id="IPR001094">
    <property type="entry name" value="Flavdoxin-like"/>
</dbReference>
<dbReference type="GO" id="GO:0050660">
    <property type="term" value="F:flavin adenine dinucleotide binding"/>
    <property type="evidence" value="ECO:0007669"/>
    <property type="project" value="UniProtKB-UniRule"/>
</dbReference>
<evidence type="ECO:0000256" key="3">
    <source>
        <dbReference type="ARBA" id="ARBA00022490"/>
    </source>
</evidence>
<dbReference type="AlphaFoldDB" id="A0A165GZX7"/>
<dbReference type="InterPro" id="IPR039261">
    <property type="entry name" value="FNR_nucleotide-bd"/>
</dbReference>
<dbReference type="HAMAP" id="MF_03178">
    <property type="entry name" value="NDOR1"/>
    <property type="match status" value="1"/>
</dbReference>
<dbReference type="FunFam" id="3.40.50.360:FF:000034">
    <property type="entry name" value="NADPH-dependent diflavin oxidoreductase 1"/>
    <property type="match status" value="1"/>
</dbReference>
<evidence type="ECO:0000256" key="8">
    <source>
        <dbReference type="ARBA" id="ARBA00023002"/>
    </source>
</evidence>
<comment type="cofactor">
    <cofactor evidence="2 9">
        <name>FAD</name>
        <dbReference type="ChEBI" id="CHEBI:57692"/>
    </cofactor>
</comment>
<dbReference type="InterPro" id="IPR028879">
    <property type="entry name" value="NDOR1"/>
</dbReference>
<dbReference type="SUPFAM" id="SSF52343">
    <property type="entry name" value="Ferredoxin reductase-like, C-terminal NADP-linked domain"/>
    <property type="match status" value="1"/>
</dbReference>
<feature type="binding site" evidence="9">
    <location>
        <begin position="454"/>
        <end position="457"/>
    </location>
    <ligand>
        <name>FAD</name>
        <dbReference type="ChEBI" id="CHEBI:57692"/>
    </ligand>
</feature>
<dbReference type="PRINTS" id="PR00369">
    <property type="entry name" value="FLAVODOXIN"/>
</dbReference>
<feature type="domain" description="FAD-binding FR-type" evidence="11">
    <location>
        <begin position="231"/>
        <end position="481"/>
    </location>
</feature>